<protein>
    <submittedName>
        <fullName evidence="2">Uncharacterized protein</fullName>
    </submittedName>
</protein>
<dbReference type="Proteomes" id="UP000799539">
    <property type="component" value="Unassembled WGS sequence"/>
</dbReference>
<reference evidence="2" key="1">
    <citation type="journal article" date="2020" name="Stud. Mycol.">
        <title>101 Dothideomycetes genomes: a test case for predicting lifestyles and emergence of pathogens.</title>
        <authorList>
            <person name="Haridas S."/>
            <person name="Albert R."/>
            <person name="Binder M."/>
            <person name="Bloem J."/>
            <person name="Labutti K."/>
            <person name="Salamov A."/>
            <person name="Andreopoulos B."/>
            <person name="Baker S."/>
            <person name="Barry K."/>
            <person name="Bills G."/>
            <person name="Bluhm B."/>
            <person name="Cannon C."/>
            <person name="Castanera R."/>
            <person name="Culley D."/>
            <person name="Daum C."/>
            <person name="Ezra D."/>
            <person name="Gonzalez J."/>
            <person name="Henrissat B."/>
            <person name="Kuo A."/>
            <person name="Liang C."/>
            <person name="Lipzen A."/>
            <person name="Lutzoni F."/>
            <person name="Magnuson J."/>
            <person name="Mondo S."/>
            <person name="Nolan M."/>
            <person name="Ohm R."/>
            <person name="Pangilinan J."/>
            <person name="Park H.-J."/>
            <person name="Ramirez L."/>
            <person name="Alfaro M."/>
            <person name="Sun H."/>
            <person name="Tritt A."/>
            <person name="Yoshinaga Y."/>
            <person name="Zwiers L.-H."/>
            <person name="Turgeon B."/>
            <person name="Goodwin S."/>
            <person name="Spatafora J."/>
            <person name="Crous P."/>
            <person name="Grigoriev I."/>
        </authorList>
    </citation>
    <scope>NUCLEOTIDE SEQUENCE</scope>
    <source>
        <strain evidence="2">SCOH1-5</strain>
    </source>
</reference>
<organism evidence="2 3">
    <name type="scientific">Cercospora zeae-maydis SCOH1-5</name>
    <dbReference type="NCBI Taxonomy" id="717836"/>
    <lineage>
        <taxon>Eukaryota</taxon>
        <taxon>Fungi</taxon>
        <taxon>Dikarya</taxon>
        <taxon>Ascomycota</taxon>
        <taxon>Pezizomycotina</taxon>
        <taxon>Dothideomycetes</taxon>
        <taxon>Dothideomycetidae</taxon>
        <taxon>Mycosphaerellales</taxon>
        <taxon>Mycosphaerellaceae</taxon>
        <taxon>Cercospora</taxon>
    </lineage>
</organism>
<feature type="compositionally biased region" description="Polar residues" evidence="1">
    <location>
        <begin position="664"/>
        <end position="676"/>
    </location>
</feature>
<dbReference type="AlphaFoldDB" id="A0A6A6F9Y3"/>
<feature type="region of interest" description="Disordered" evidence="1">
    <location>
        <begin position="1"/>
        <end position="76"/>
    </location>
</feature>
<feature type="compositionally biased region" description="Low complexity" evidence="1">
    <location>
        <begin position="9"/>
        <end position="18"/>
    </location>
</feature>
<evidence type="ECO:0000256" key="1">
    <source>
        <dbReference type="SAM" id="MobiDB-lite"/>
    </source>
</evidence>
<gene>
    <name evidence="2" type="ORF">CERZMDRAFT_99643</name>
</gene>
<evidence type="ECO:0000313" key="2">
    <source>
        <dbReference type="EMBL" id="KAF2210230.1"/>
    </source>
</evidence>
<feature type="compositionally biased region" description="Pro residues" evidence="1">
    <location>
        <begin position="19"/>
        <end position="32"/>
    </location>
</feature>
<feature type="region of interest" description="Disordered" evidence="1">
    <location>
        <begin position="657"/>
        <end position="676"/>
    </location>
</feature>
<name>A0A6A6F9Y3_9PEZI</name>
<keyword evidence="3" id="KW-1185">Reference proteome</keyword>
<dbReference type="OrthoDB" id="3644109at2759"/>
<accession>A0A6A6F9Y3</accession>
<feature type="compositionally biased region" description="Low complexity" evidence="1">
    <location>
        <begin position="40"/>
        <end position="73"/>
    </location>
</feature>
<proteinExistence type="predicted"/>
<evidence type="ECO:0000313" key="3">
    <source>
        <dbReference type="Proteomes" id="UP000799539"/>
    </source>
</evidence>
<sequence>MAPVTRTKSAANPSASVPAPAPAAPAPAPAPARPRRRPPRAAAAPAPTASASAAVPSAAPARPRAPSYAPFAPRTRHAAPVSLATGKFRTPEPTEGPPVTAGMFTPLVKVPIAAPGSTPRVYRQVVGISFPMLGPLLREGYVRYVGDEHNQKGRVEQLPTLSIGARTVRETLGPRRLVSIPRTISSSSSSDYESEAPAVPYIPPETRKIALRKPFMQSWRGLLSWLALLLFASLVLVDPGNWQASLNVRKNTEGGSDGNARRIVIDPLGTSHIEEVSHITLSVNEFCKPNRGGPGTTSGIANKVNLSVRNFLRWNDLMRQSTEPELRYLYDMFYERVKEANRTVELSKDVEARMCKFADDLMNQGLGYEDTRSFAARLRGYRERAKTLRPAKGYEKAKQMWGVAKSSDWDHDLVEGVFTDLKQYLLKQQQLASTMALQSREIFKKYARFISSYRIYQEHPGNAEHKRQRACMSINARKWLWFSFNCDKLSHSSLLSGVEGDRDFVIRWSVASQYYLKEAQTIWGNYAKHLEDGLSLLEDLPKLKKALSAEGIPARIEHLTSLLDNLANQADNTAMLLQDAYERKYTVPVDFEPKLDDRVIPGMRPTLGPCTSCNERSLSSWSSSSSMAALSDEAWSSLFESEQSAQTAIPTWASMKATHHTGSHDPQQGPETTTATQRVKVVNVIG</sequence>
<dbReference type="EMBL" id="ML992682">
    <property type="protein sequence ID" value="KAF2210230.1"/>
    <property type="molecule type" value="Genomic_DNA"/>
</dbReference>